<dbReference type="SUPFAM" id="SSF110296">
    <property type="entry name" value="Oligoxyloglucan reducing end-specific cellobiohydrolase"/>
    <property type="match status" value="1"/>
</dbReference>
<organism evidence="2 3">
    <name type="scientific">Candidatus Magasanikbacteria bacterium GW2011_GWE2_42_7</name>
    <dbReference type="NCBI Taxonomy" id="1619052"/>
    <lineage>
        <taxon>Bacteria</taxon>
        <taxon>Candidatus Magasanikiibacteriota</taxon>
    </lineage>
</organism>
<dbReference type="InterPro" id="IPR043993">
    <property type="entry name" value="T4SS_pilin"/>
</dbReference>
<evidence type="ECO:0000313" key="2">
    <source>
        <dbReference type="EMBL" id="KKS71175.1"/>
    </source>
</evidence>
<keyword evidence="1" id="KW-0812">Transmembrane</keyword>
<keyword evidence="1" id="KW-1133">Transmembrane helix</keyword>
<comment type="caution">
    <text evidence="2">The sequence shown here is derived from an EMBL/GenBank/DDBJ whole genome shotgun (WGS) entry which is preliminary data.</text>
</comment>
<dbReference type="InterPro" id="IPR013783">
    <property type="entry name" value="Ig-like_fold"/>
</dbReference>
<sequence length="2444" mass="262691">MFYTFLKKNRTQAFVLMLLITIGISLFVPELVHATSADFGLQQVTDQGIGLSNQSLPLTITKIVRIVLGFLGLIAVVLVLYGGYVYMTAAGNEDKVAQAKLILRNALIGLAIIFFSFGIVQFAIIRLGRATGLDIAPTDPYVCTGVHCGPIPQCLDNHFAALSVTPTQTNTGMNNVVVRAVFTQGVGTLPENVLTISNGQQNITSQFAYQFVPGTNNTVLEAVYAGGVNGEHCAAEGYQGESDCFPEGTYTVRVRNDVVSASGRVLETTGVVCGTTPVQEVDFSVDEVKNDVQQPMFDSLGIVNPDTGFLYTEPMPQLTAGREYDIRGILTDDSGNGYVHIHIEADQDATDVYDRYVGPQKDTSADPYTFIHTQPLSQGISRSWGAPKAYTVTATGSDIDHNIVLGKIHFVVIGAHCDNGVADPLYGEIDIDIGGSCGFPDDATCTEDYECASFQCVDGSCVSGPRITDVNPMNGAAGNWITVQGKYFGVDPGTVAFGSEDTEWVEATLVSCPNVIHGETWNASYAIVEVPEQADLDISNVAIRITTAEGKSDSTVDEHGPKPVYVDEAGTVFSDGLFRYTATTTPGLCAVVANGMQEDTPDESPAGPPGTHIKAVGTGFGDAQQSGDQLLFKVTSTTRVQGNIEGWSDNIVLSSVPITFSVGNPLVHIVRNGISSNGIPFRVTASDLSDVKPLITSIDPSDPTPGSFMTIYGKNFGVAGKAYLSKTPGAQCPSENPADGCIELYAPGEPCQNTWTDTQIVVEIGANFGQHYLTVQRADNRLKSDGIDDNVSIEDGLPRPSICSLSPAQGPAPLPNTHDGLVFQGKNFTNSPILYFWSGAKDSTDIDAVRDLTSNAWLSWGDSSSELFEVTENGTRLRSSIAYYPGAVYPTMPFGQWPITIKANGRQGNSVQYFVTDCRAQQDPPADGLQCCTEGPDTGSWKNICEGEVRTSGYVWRFTTGILPAQPHVLVQCDQGHWFDDAYDGTNPSPVPSQEWQDSENMCLNATLQVAFSMGLDDSTINEDTVRVYACGGSDQDIDCEDYPDENNVSNLDLSYQSGAEPLLLIEQSSIDGADVVLQPETWYRVILTDAIASIPQLVGGGVVSSTPLRADRPLTQYPHGNVSFYYDFQTGSGYCSLNNAFITPREKTVSQLGQLKNVWQSDIPFYYYLKGRANRVCTVLNVDDLGWDWSSDRSDKATIQISPSVRYVDTRATATALRHAPDGVVFSAQANVADTPLEGLFADDTIVAGTSTLYISLGKPKVSYYEPNCEEACPNGNITIEFSRHMDPETYADGIRVEQCSDPNCIGRVDVTGGFTIDKTDPLKVILSPKEAELFVLQADTYYKVTLDDHIKSLGRLAPREQDGESLAPHTWVFRTKQDGTLCSVNHVAITPNPFVATYIGQKTKFTATPYGAPNECSKRGQVLNTWAYPYEWSTEDEQVATVTTFGKELNVGGFCTPACLPSGSTISFLQKEAPLCGNGIIDAGEDCDILREGEVVGHSCTLSCLRPGSSALYCGGSNATIDPQHGETCDPSANIDGIGLGPYCTEECLKTGSAPTFRSNVSGYCGDGQVGLEEACDTAISLDAVAATPNISSVGCTNTCLHAGTPLSAQWCQDKEKTDDAINDGYITQAEVNSACAIAQSVCGNGEVEEGEECEVDDGTGNLPEYCSPTCLLEDVCATGFAECSPEDEGCTEQCTYAGSSLLYATPSVCGDGIVGTGEIVACEATDVSAETMGQMPLQIVSAIGNGAVEEGRQSTLVSVNMPGQTKNGIQISGNAEYTLQCGFTEYDAPENNFYNDCVFPDDGSVSENGLGVGIDSCCYMRPVRQSEYPLEGAGLENEEPVCRNTYIEVTFDIPIDPSTIVGNANIVRGYEQAQDCAAVGGEDVTDQVSVALFSPVETEIATDGLFARLWHSIKHFFQGLINSVFARDVSLENIQTWCTTDVELSTDVVTPTTTISLSISSPLGSDIEHTVYAVLLEGGKTGIKDIHGVGIKDKDSILPVDAWAFEVGKEICKIDSIQVSPSSYLFDSPNTSTVFLADAITSQGQRIAPTDAYAWAWKWEPQDTTIFNIPADDADGESPATKIGSTNVEGTLVGNIVATVTADVSPQNNHLGKTFIGSTQLTSMFCEHPWPQRAEHWLPYVDTRFNFSFSYCADDGESGTDIDDLPYLEEKNISISDTAPFTESADVLKKTLFVNQQNTDAIGIQIFSNPNRLTSAQWFAAKFPGAPPLQQVTIGGYDVVADQDNYYINAVNVQKDGNGNITNVYNNIYLFSISSGAQASTRDVYQEILTSLEFNTNITDYGYCSGRDGVTPDFEHACTTDFNCVLGLQTILLQEGQIGACAMSGESQWQFASSTVIGDLVSVTSISPNNAWIGMNPGGILKTTDGGNTWKHITPFFFDDTADHIIAASSEHLWVISTTDLYQSTDAGETWQEKNIPTNGT</sequence>
<feature type="transmembrane region" description="Helical" evidence="1">
    <location>
        <begin position="63"/>
        <end position="86"/>
    </location>
</feature>
<gene>
    <name evidence="2" type="ORF">UV42_C0035G0001</name>
</gene>
<dbReference type="Pfam" id="PF18895">
    <property type="entry name" value="T4SS_pilin"/>
    <property type="match status" value="1"/>
</dbReference>
<dbReference type="Gene3D" id="2.130.10.10">
    <property type="entry name" value="YVTN repeat-like/Quinoprotein amine dehydrogenase"/>
    <property type="match status" value="1"/>
</dbReference>
<protein>
    <recommendedName>
        <fullName evidence="4">IPT/TIG domain-containing protein</fullName>
    </recommendedName>
</protein>
<dbReference type="Proteomes" id="UP000033867">
    <property type="component" value="Unassembled WGS sequence"/>
</dbReference>
<dbReference type="InterPro" id="IPR015943">
    <property type="entry name" value="WD40/YVTN_repeat-like_dom_sf"/>
</dbReference>
<reference evidence="2 3" key="1">
    <citation type="journal article" date="2015" name="Nature">
        <title>rRNA introns, odd ribosomes, and small enigmatic genomes across a large radiation of phyla.</title>
        <authorList>
            <person name="Brown C.T."/>
            <person name="Hug L.A."/>
            <person name="Thomas B.C."/>
            <person name="Sharon I."/>
            <person name="Castelle C.J."/>
            <person name="Singh A."/>
            <person name="Wilkins M.J."/>
            <person name="Williams K.H."/>
            <person name="Banfield J.F."/>
        </authorList>
    </citation>
    <scope>NUCLEOTIDE SEQUENCE [LARGE SCALE GENOMIC DNA]</scope>
</reference>
<accession>A0A0G1BCT4</accession>
<evidence type="ECO:0000256" key="1">
    <source>
        <dbReference type="SAM" id="Phobius"/>
    </source>
</evidence>
<dbReference type="Gene3D" id="2.60.40.10">
    <property type="entry name" value="Immunoglobulins"/>
    <property type="match status" value="2"/>
</dbReference>
<evidence type="ECO:0000313" key="3">
    <source>
        <dbReference type="Proteomes" id="UP000033867"/>
    </source>
</evidence>
<proteinExistence type="predicted"/>
<feature type="non-terminal residue" evidence="2">
    <location>
        <position position="2444"/>
    </location>
</feature>
<dbReference type="EMBL" id="LCEK01000035">
    <property type="protein sequence ID" value="KKS71175.1"/>
    <property type="molecule type" value="Genomic_DNA"/>
</dbReference>
<evidence type="ECO:0008006" key="4">
    <source>
        <dbReference type="Google" id="ProtNLM"/>
    </source>
</evidence>
<feature type="transmembrane region" description="Helical" evidence="1">
    <location>
        <begin position="106"/>
        <end position="125"/>
    </location>
</feature>
<keyword evidence="1" id="KW-0472">Membrane</keyword>
<name>A0A0G1BCT4_9BACT</name>